<dbReference type="EMBL" id="APND01000002">
    <property type="protein sequence ID" value="MES1929335.1"/>
    <property type="molecule type" value="Genomic_DNA"/>
</dbReference>
<evidence type="ECO:0000313" key="5">
    <source>
        <dbReference type="Proteomes" id="UP001460888"/>
    </source>
</evidence>
<protein>
    <submittedName>
        <fullName evidence="4">Sel1 repeat-containing protein</fullName>
    </submittedName>
</protein>
<dbReference type="InterPro" id="IPR050767">
    <property type="entry name" value="Sel1_AlgK"/>
</dbReference>
<name>A0ABV2B0B7_9GAMM</name>
<evidence type="ECO:0000259" key="3">
    <source>
        <dbReference type="SMART" id="SM00287"/>
    </source>
</evidence>
<feature type="domain" description="SH3b" evidence="3">
    <location>
        <begin position="196"/>
        <end position="259"/>
    </location>
</feature>
<keyword evidence="2" id="KW-0732">Signal</keyword>
<dbReference type="InterPro" id="IPR006597">
    <property type="entry name" value="Sel1-like"/>
</dbReference>
<sequence>MRALAIRSAKAAADPIRRRTNNRARLMARVSAVAALLLLAALPATADFDAGVAAFQRGNYDVARDEWRPLAESGQSNAQFNLALLHANGFGVPRSPDEARRWFAAAAEQGNTQAQYNLALMLQAGDGIERDIRGARRWYEKAARDGLAAAQNNLGLMYLNGDGMPADTARAIRWLGRAAGTSAQAQRNLDQLAESLPGARVTGSRVNVRAGPSRQSQVLAQVGSSDAGLLLDSRAGWSRLWFVERETIGWIADRLLALDGDAPQAKAEQTTAVGSTDPADVREKPVASSAVEEAPEESDERTRFKVASASAQLREGAARDASVSERLTYGTEVVVLGHDGGWRRIRVPTTGAEGWVSAFVLAWDEAAEAEVTARRASAPPATGSGGG</sequence>
<comment type="caution">
    <text evidence="4">The sequence shown here is derived from an EMBL/GenBank/DDBJ whole genome shotgun (WGS) entry which is preliminary data.</text>
</comment>
<dbReference type="SMART" id="SM00671">
    <property type="entry name" value="SEL1"/>
    <property type="match status" value="3"/>
</dbReference>
<accession>A0ABV2B0B7</accession>
<dbReference type="Pfam" id="PF08238">
    <property type="entry name" value="Sel1"/>
    <property type="match status" value="3"/>
</dbReference>
<feature type="region of interest" description="Disordered" evidence="1">
    <location>
        <begin position="267"/>
        <end position="301"/>
    </location>
</feature>
<dbReference type="SUPFAM" id="SSF81901">
    <property type="entry name" value="HCP-like"/>
    <property type="match status" value="1"/>
</dbReference>
<dbReference type="PANTHER" id="PTHR11102:SF160">
    <property type="entry name" value="ERAD-ASSOCIATED E3 UBIQUITIN-PROTEIN LIGASE COMPONENT HRD3"/>
    <property type="match status" value="1"/>
</dbReference>
<gene>
    <name evidence="4" type="ORF">SADO_08762</name>
</gene>
<dbReference type="InterPro" id="IPR003646">
    <property type="entry name" value="SH3-like_bac-type"/>
</dbReference>
<dbReference type="Proteomes" id="UP001460888">
    <property type="component" value="Unassembled WGS sequence"/>
</dbReference>
<dbReference type="Gene3D" id="1.25.40.10">
    <property type="entry name" value="Tetratricopeptide repeat domain"/>
    <property type="match status" value="1"/>
</dbReference>
<organism evidence="4 5">
    <name type="scientific">Salinisphaera dokdonensis CL-ES53</name>
    <dbReference type="NCBI Taxonomy" id="1304272"/>
    <lineage>
        <taxon>Bacteria</taxon>
        <taxon>Pseudomonadati</taxon>
        <taxon>Pseudomonadota</taxon>
        <taxon>Gammaproteobacteria</taxon>
        <taxon>Salinisphaerales</taxon>
        <taxon>Salinisphaeraceae</taxon>
        <taxon>Salinisphaera</taxon>
    </lineage>
</organism>
<dbReference type="SMART" id="SM00287">
    <property type="entry name" value="SH3b"/>
    <property type="match status" value="2"/>
</dbReference>
<feature type="domain" description="SH3b" evidence="3">
    <location>
        <begin position="301"/>
        <end position="364"/>
    </location>
</feature>
<evidence type="ECO:0000256" key="2">
    <source>
        <dbReference type="SAM" id="SignalP"/>
    </source>
</evidence>
<dbReference type="PANTHER" id="PTHR11102">
    <property type="entry name" value="SEL-1-LIKE PROTEIN"/>
    <property type="match status" value="1"/>
</dbReference>
<evidence type="ECO:0000313" key="4">
    <source>
        <dbReference type="EMBL" id="MES1929335.1"/>
    </source>
</evidence>
<dbReference type="Gene3D" id="2.30.30.40">
    <property type="entry name" value="SH3 Domains"/>
    <property type="match status" value="2"/>
</dbReference>
<proteinExistence type="predicted"/>
<feature type="chain" id="PRO_5045256610" evidence="2">
    <location>
        <begin position="47"/>
        <end position="387"/>
    </location>
</feature>
<dbReference type="Pfam" id="PF08239">
    <property type="entry name" value="SH3_3"/>
    <property type="match status" value="1"/>
</dbReference>
<feature type="signal peptide" evidence="2">
    <location>
        <begin position="1"/>
        <end position="46"/>
    </location>
</feature>
<dbReference type="InterPro" id="IPR011990">
    <property type="entry name" value="TPR-like_helical_dom_sf"/>
</dbReference>
<reference evidence="4 5" key="1">
    <citation type="submission" date="2013-03" db="EMBL/GenBank/DDBJ databases">
        <title>Salinisphaera dokdonensis CL-ES53 Genome Sequencing.</title>
        <authorList>
            <person name="Li C."/>
            <person name="Lai Q."/>
            <person name="Shao Z."/>
        </authorList>
    </citation>
    <scope>NUCLEOTIDE SEQUENCE [LARGE SCALE GENOMIC DNA]</scope>
    <source>
        <strain evidence="4 5">CL-ES53</strain>
    </source>
</reference>
<evidence type="ECO:0000256" key="1">
    <source>
        <dbReference type="SAM" id="MobiDB-lite"/>
    </source>
</evidence>
<keyword evidence="5" id="KW-1185">Reference proteome</keyword>